<keyword evidence="2" id="KW-1185">Reference proteome</keyword>
<name>A0A8J6LNA0_TENMO</name>
<organism evidence="1 2">
    <name type="scientific">Tenebrio molitor</name>
    <name type="common">Yellow mealworm beetle</name>
    <dbReference type="NCBI Taxonomy" id="7067"/>
    <lineage>
        <taxon>Eukaryota</taxon>
        <taxon>Metazoa</taxon>
        <taxon>Ecdysozoa</taxon>
        <taxon>Arthropoda</taxon>
        <taxon>Hexapoda</taxon>
        <taxon>Insecta</taxon>
        <taxon>Pterygota</taxon>
        <taxon>Neoptera</taxon>
        <taxon>Endopterygota</taxon>
        <taxon>Coleoptera</taxon>
        <taxon>Polyphaga</taxon>
        <taxon>Cucujiformia</taxon>
        <taxon>Tenebrionidae</taxon>
        <taxon>Tenebrio</taxon>
    </lineage>
</organism>
<accession>A0A8J6LNA0</accession>
<evidence type="ECO:0000313" key="2">
    <source>
        <dbReference type="Proteomes" id="UP000719412"/>
    </source>
</evidence>
<dbReference type="EMBL" id="JABDTM020016249">
    <property type="protein sequence ID" value="KAH0818931.1"/>
    <property type="molecule type" value="Genomic_DNA"/>
</dbReference>
<reference evidence="1" key="2">
    <citation type="submission" date="2021-08" db="EMBL/GenBank/DDBJ databases">
        <authorList>
            <person name="Eriksson T."/>
        </authorList>
    </citation>
    <scope>NUCLEOTIDE SEQUENCE</scope>
    <source>
        <strain evidence="1">Stoneville</strain>
        <tissue evidence="1">Whole head</tissue>
    </source>
</reference>
<dbReference type="Proteomes" id="UP000719412">
    <property type="component" value="Unassembled WGS sequence"/>
</dbReference>
<comment type="caution">
    <text evidence="1">The sequence shown here is derived from an EMBL/GenBank/DDBJ whole genome shotgun (WGS) entry which is preliminary data.</text>
</comment>
<dbReference type="AlphaFoldDB" id="A0A8J6LNA0"/>
<reference evidence="1" key="1">
    <citation type="journal article" date="2020" name="J Insects Food Feed">
        <title>The yellow mealworm (Tenebrio molitor) genome: a resource for the emerging insects as food and feed industry.</title>
        <authorList>
            <person name="Eriksson T."/>
            <person name="Andere A."/>
            <person name="Kelstrup H."/>
            <person name="Emery V."/>
            <person name="Picard C."/>
        </authorList>
    </citation>
    <scope>NUCLEOTIDE SEQUENCE</scope>
    <source>
        <strain evidence="1">Stoneville</strain>
        <tissue evidence="1">Whole head</tissue>
    </source>
</reference>
<sequence>MALSEKAANRRPTIHPKALLEINQSALQTLNVTEETAELAYTYSSSPRALYTNRKMILGR</sequence>
<evidence type="ECO:0000313" key="1">
    <source>
        <dbReference type="EMBL" id="KAH0818931.1"/>
    </source>
</evidence>
<gene>
    <name evidence="1" type="ORF">GEV33_003860</name>
</gene>
<protein>
    <submittedName>
        <fullName evidence="1">Uncharacterized protein</fullName>
    </submittedName>
</protein>
<proteinExistence type="predicted"/>